<dbReference type="RefSeq" id="WP_203619388.1">
    <property type="nucleotide sequence ID" value="NZ_BOJU01000006.1"/>
</dbReference>
<dbReference type="PANTHER" id="PTHR47371">
    <property type="entry name" value="LIPOTEICHOIC ACID SYNTHASE"/>
    <property type="match status" value="1"/>
</dbReference>
<dbReference type="Proteomes" id="UP001314262">
    <property type="component" value="Unassembled WGS sequence"/>
</dbReference>
<feature type="transmembrane region" description="Helical" evidence="9">
    <location>
        <begin position="86"/>
        <end position="104"/>
    </location>
</feature>
<evidence type="ECO:0000259" key="10">
    <source>
        <dbReference type="Pfam" id="PF00884"/>
    </source>
</evidence>
<evidence type="ECO:0000256" key="1">
    <source>
        <dbReference type="ARBA" id="ARBA00004651"/>
    </source>
</evidence>
<feature type="region of interest" description="Disordered" evidence="8">
    <location>
        <begin position="685"/>
        <end position="714"/>
    </location>
</feature>
<dbReference type="SUPFAM" id="SSF53649">
    <property type="entry name" value="Alkaline phosphatase-like"/>
    <property type="match status" value="1"/>
</dbReference>
<evidence type="ECO:0000256" key="2">
    <source>
        <dbReference type="ARBA" id="ARBA00004936"/>
    </source>
</evidence>
<dbReference type="EMBL" id="CAUZLT010000006">
    <property type="protein sequence ID" value="CAK1253748.1"/>
    <property type="molecule type" value="Genomic_DNA"/>
</dbReference>
<evidence type="ECO:0000256" key="3">
    <source>
        <dbReference type="ARBA" id="ARBA00009983"/>
    </source>
</evidence>
<keyword evidence="6 9" id="KW-1133">Transmembrane helix</keyword>
<gene>
    <name evidence="11" type="ORF">R53137_KAKDMLNK_01508</name>
</gene>
<comment type="similarity">
    <text evidence="3">Belongs to the LTA synthase family.</text>
</comment>
<comment type="caution">
    <text evidence="11">The sequence shown here is derived from an EMBL/GenBank/DDBJ whole genome shotgun (WGS) entry which is preliminary data.</text>
</comment>
<accession>A0ABM9N1F3</accession>
<feature type="transmembrane region" description="Helical" evidence="9">
    <location>
        <begin position="144"/>
        <end position="162"/>
    </location>
</feature>
<feature type="compositionally biased region" description="Polar residues" evidence="8">
    <location>
        <begin position="685"/>
        <end position="696"/>
    </location>
</feature>
<dbReference type="EC" id="2.7.8.20" evidence="11"/>
<evidence type="ECO:0000256" key="6">
    <source>
        <dbReference type="ARBA" id="ARBA00022989"/>
    </source>
</evidence>
<evidence type="ECO:0000256" key="9">
    <source>
        <dbReference type="SAM" id="Phobius"/>
    </source>
</evidence>
<feature type="transmembrane region" description="Helical" evidence="9">
    <location>
        <begin position="27"/>
        <end position="45"/>
    </location>
</feature>
<evidence type="ECO:0000256" key="4">
    <source>
        <dbReference type="ARBA" id="ARBA00022475"/>
    </source>
</evidence>
<dbReference type="InterPro" id="IPR050448">
    <property type="entry name" value="OpgB/LTA_synthase_biosynth"/>
</dbReference>
<name>A0ABM9N1F3_9LACO</name>
<keyword evidence="11" id="KW-0808">Transferase</keyword>
<proteinExistence type="inferred from homology"/>
<protein>
    <submittedName>
        <fullName evidence="11">AlkP superfamily (MdoB)</fullName>
        <ecNumber evidence="11">2.7.8.20</ecNumber>
    </submittedName>
</protein>
<evidence type="ECO:0000256" key="7">
    <source>
        <dbReference type="ARBA" id="ARBA00023136"/>
    </source>
</evidence>
<dbReference type="InterPro" id="IPR017850">
    <property type="entry name" value="Alkaline_phosphatase_core_sf"/>
</dbReference>
<dbReference type="InterPro" id="IPR012160">
    <property type="entry name" value="LtaS-like"/>
</dbReference>
<dbReference type="PANTHER" id="PTHR47371:SF3">
    <property type="entry name" value="PHOSPHOGLYCEROL TRANSFERASE I"/>
    <property type="match status" value="1"/>
</dbReference>
<feature type="domain" description="Sulfatase N-terminal" evidence="10">
    <location>
        <begin position="266"/>
        <end position="564"/>
    </location>
</feature>
<sequence>MEKDVQKKPHRLKAVYQAGRTKIQTRLGFYTLLVSLFILKTFLAYGMDFNWMHVSSLYQVFLMLINPIGFTMLIFALPLFFKNRNLYYGGMMVLYTALTTYLYISVTYYREFTDYLSVNVILNYSSVNQGGKAAGAISFSAHDFLFWIDVVILLGLLLFKKIKRDRKEVRPGKTSTLIAIGWLIIMANLALADVDRPQLLTRQFDREYLVKYLGIGPFTILDAYNTFKTSQVRKSAKPEELQKVKKYVQDHYVGMNPTYAGKAKGKNVIVIHLESFQQFSIDRKVNGQEVTPFLNSLYHSKDTIAFDNFFHQVGQGKTSDAENLLETSTYGLPQGSLFAKLGNDQTFQAMPAILNQRAGYSSAVFHGNTGSFWNRTNVYKNMGYQNWISGEYFDTSGKKSTAWGLKDKLLFKDSVPYLERLQQPFYAKYITVSNHIPYEIDKDDQDPNFQTSNSGSKYIDNYFITNHYLDQAIKEFFDYLKKSGLYDNTMVVLYGDHYGINNTDTKYLAPLLGKDPSKWTDLDNENLQRTPLIIHIPGLKNGGINHTYGGEVDVAPTIEHLLGISSKRYIQFGQDLLSTNRSQLVVMRNKDWMTPEYASISGTIWDTKTGEKVIDPTPDQEKLFNKYQTEANEKLAMSDTLNQKNLLRFYHPDGFKAVDAAAYDYSKSKTLARFKKANENLSSTSLYTQHGDQSTVGDYVTNAPEINDSPDSLLSDYPGASVAFAPSNASSSSSSSSSSN</sequence>
<keyword evidence="7 9" id="KW-0472">Membrane</keyword>
<dbReference type="Gene3D" id="3.30.1120.170">
    <property type="match status" value="1"/>
</dbReference>
<dbReference type="CDD" id="cd16015">
    <property type="entry name" value="LTA_synthase"/>
    <property type="match status" value="1"/>
</dbReference>
<dbReference type="Gene3D" id="3.40.720.10">
    <property type="entry name" value="Alkaline Phosphatase, subunit A"/>
    <property type="match status" value="1"/>
</dbReference>
<keyword evidence="12" id="KW-1185">Reference proteome</keyword>
<dbReference type="GO" id="GO:0008960">
    <property type="term" value="F:phosphatidylglycerol-membrane-oligosaccharide glycerophosphotransferase activity"/>
    <property type="evidence" value="ECO:0007669"/>
    <property type="project" value="UniProtKB-EC"/>
</dbReference>
<evidence type="ECO:0000256" key="8">
    <source>
        <dbReference type="SAM" id="MobiDB-lite"/>
    </source>
</evidence>
<dbReference type="Pfam" id="PF00884">
    <property type="entry name" value="Sulfatase"/>
    <property type="match status" value="1"/>
</dbReference>
<evidence type="ECO:0000313" key="11">
    <source>
        <dbReference type="EMBL" id="CAK1253748.1"/>
    </source>
</evidence>
<evidence type="ECO:0000313" key="12">
    <source>
        <dbReference type="Proteomes" id="UP001314262"/>
    </source>
</evidence>
<evidence type="ECO:0000256" key="5">
    <source>
        <dbReference type="ARBA" id="ARBA00022692"/>
    </source>
</evidence>
<comment type="pathway">
    <text evidence="2">Cell wall biogenesis; lipoteichoic acid biosynthesis.</text>
</comment>
<feature type="transmembrane region" description="Helical" evidence="9">
    <location>
        <begin position="57"/>
        <end position="79"/>
    </location>
</feature>
<organism evidence="11 12">
    <name type="scientific">Fructobacillus tropaeoli</name>
    <dbReference type="NCBI Taxonomy" id="709323"/>
    <lineage>
        <taxon>Bacteria</taxon>
        <taxon>Bacillati</taxon>
        <taxon>Bacillota</taxon>
        <taxon>Bacilli</taxon>
        <taxon>Lactobacillales</taxon>
        <taxon>Lactobacillaceae</taxon>
        <taxon>Fructobacillus</taxon>
    </lineage>
</organism>
<comment type="subcellular location">
    <subcellularLocation>
        <location evidence="1">Cell membrane</location>
        <topology evidence="1">Multi-pass membrane protein</topology>
    </subcellularLocation>
</comment>
<dbReference type="PIRSF" id="PIRSF005091">
    <property type="entry name" value="Mmb_sulf_HI1246"/>
    <property type="match status" value="1"/>
</dbReference>
<feature type="transmembrane region" description="Helical" evidence="9">
    <location>
        <begin position="174"/>
        <end position="192"/>
    </location>
</feature>
<reference evidence="11 12" key="1">
    <citation type="submission" date="2023-10" db="EMBL/GenBank/DDBJ databases">
        <authorList>
            <person name="Botero Cardona J."/>
        </authorList>
    </citation>
    <scope>NUCLEOTIDE SEQUENCE [LARGE SCALE GENOMIC DNA]</scope>
    <source>
        <strain evidence="11 12">R-53137</strain>
    </source>
</reference>
<keyword evidence="5 9" id="KW-0812">Transmembrane</keyword>
<keyword evidence="4" id="KW-1003">Cell membrane</keyword>
<dbReference type="InterPro" id="IPR000917">
    <property type="entry name" value="Sulfatase_N"/>
</dbReference>